<evidence type="ECO:0000313" key="5">
    <source>
        <dbReference type="EMBL" id="GLC62084.1"/>
    </source>
</evidence>
<evidence type="ECO:0000313" key="6">
    <source>
        <dbReference type="Proteomes" id="UP001165080"/>
    </source>
</evidence>
<dbReference type="Proteomes" id="UP001165080">
    <property type="component" value="Unassembled WGS sequence"/>
</dbReference>
<accession>A0A9W6FA84</accession>
<comment type="subcellular location">
    <subcellularLocation>
        <location evidence="1">Cell envelope</location>
    </subcellularLocation>
</comment>
<comment type="caution">
    <text evidence="5">The sequence shown here is derived from an EMBL/GenBank/DDBJ whole genome shotgun (WGS) entry which is preliminary data.</text>
</comment>
<dbReference type="PANTHER" id="PTHR30532">
    <property type="entry name" value="IRON III DICITRATE-BINDING PERIPLASMIC PROTEIN"/>
    <property type="match status" value="1"/>
</dbReference>
<sequence>MQRFVLRGPQEAIEPRLFDRTESFRFLDKAGCLDIASLRLPDSPLGLARVRSTGHEILLEEPDRISVILPWSGTVTSEVDGDVFRTGAHGVLVFDPNRRRTTVQRASPAAPYIADLLTLPKADLQEVCRRNDLPLMLNHHLLVPDVPAVGHLRRLISATLTQFEHDPEPHAAGRTLSHVTADLVNALTEIAVALASPTGSSASAGQRRVRLALEIMKALHAEPVSISAICDRLDCSARSLQLAFLEYGLPSPHDVLTHIRLDRARSYLLEGTMNAVFPGCCRALLIVLLPLGATAAVAQDFPITIDHAFGQTVIAQRPERVATVAWANHEVPLALGVVPVGFAAAGFGDEDGDGLLPWVAARLDDLGADTPPLFDEGDGIDFEAVAATQPDVILAAYSGLSRSDYDTLSMIAPVVAYPASPWSTDWRQMIRLNAQGMGMAAQAETLIADLEARIAATAAAHPELSGKTAMFITHLDSTDLSVIRFYSANDTRVQFFRDLGLGMPQSVTDATLPGQFSGEVSAELIDQFDDVDIFVSYGSPELRDRLIADPLVARMPAVANGALVMLDNDAVGTGANPTPLSIPWVLDDYADRLAKAAQAAE</sequence>
<dbReference type="CDD" id="cd01146">
    <property type="entry name" value="FhuD"/>
    <property type="match status" value="1"/>
</dbReference>
<evidence type="ECO:0000256" key="2">
    <source>
        <dbReference type="ARBA" id="ARBA00022448"/>
    </source>
</evidence>
<dbReference type="SUPFAM" id="SSF53807">
    <property type="entry name" value="Helical backbone' metal receptor"/>
    <property type="match status" value="1"/>
</dbReference>
<dbReference type="EMBL" id="BRXU01000058">
    <property type="protein sequence ID" value="GLC62084.1"/>
    <property type="molecule type" value="Genomic_DNA"/>
</dbReference>
<evidence type="ECO:0000259" key="4">
    <source>
        <dbReference type="PROSITE" id="PS50983"/>
    </source>
</evidence>
<evidence type="ECO:0000256" key="3">
    <source>
        <dbReference type="ARBA" id="ARBA00022729"/>
    </source>
</evidence>
<protein>
    <recommendedName>
        <fullName evidence="4">Fe/B12 periplasmic-binding domain-containing protein</fullName>
    </recommendedName>
</protein>
<dbReference type="PROSITE" id="PS50983">
    <property type="entry name" value="FE_B12_PBP"/>
    <property type="match status" value="1"/>
</dbReference>
<reference evidence="5 6" key="1">
    <citation type="journal article" date="2023" name="Commun. Biol.">
        <title>Reorganization of the ancestral sex-determining regions during the evolution of trioecy in Pleodorina starrii.</title>
        <authorList>
            <person name="Takahashi K."/>
            <person name="Suzuki S."/>
            <person name="Kawai-Toyooka H."/>
            <person name="Yamamoto K."/>
            <person name="Hamaji T."/>
            <person name="Ootsuki R."/>
            <person name="Yamaguchi H."/>
            <person name="Kawachi M."/>
            <person name="Higashiyama T."/>
            <person name="Nozaki H."/>
        </authorList>
    </citation>
    <scope>NUCLEOTIDE SEQUENCE [LARGE SCALE GENOMIC DNA]</scope>
    <source>
        <strain evidence="5 6">NIES-4479</strain>
    </source>
</reference>
<dbReference type="AlphaFoldDB" id="A0A9W6FA84"/>
<dbReference type="InterPro" id="IPR051313">
    <property type="entry name" value="Bact_iron-sidero_bind"/>
</dbReference>
<evidence type="ECO:0000256" key="1">
    <source>
        <dbReference type="ARBA" id="ARBA00004196"/>
    </source>
</evidence>
<keyword evidence="6" id="KW-1185">Reference proteome</keyword>
<keyword evidence="3" id="KW-0732">Signal</keyword>
<feature type="domain" description="Fe/B12 periplasmic-binding" evidence="4">
    <location>
        <begin position="320"/>
        <end position="597"/>
    </location>
</feature>
<proteinExistence type="predicted"/>
<dbReference type="PANTHER" id="PTHR30532:SF24">
    <property type="entry name" value="FERRIC ENTEROBACTIN-BINDING PERIPLASMIC PROTEIN FEPB"/>
    <property type="match status" value="1"/>
</dbReference>
<keyword evidence="2" id="KW-0813">Transport</keyword>
<gene>
    <name evidence="5" type="primary">PLESTB003087</name>
    <name evidence="5" type="ORF">PLESTB_001839000</name>
</gene>
<dbReference type="Pfam" id="PF01497">
    <property type="entry name" value="Peripla_BP_2"/>
    <property type="match status" value="1"/>
</dbReference>
<dbReference type="Gene3D" id="3.40.50.1980">
    <property type="entry name" value="Nitrogenase molybdenum iron protein domain"/>
    <property type="match status" value="2"/>
</dbReference>
<organism evidence="5 6">
    <name type="scientific">Pleodorina starrii</name>
    <dbReference type="NCBI Taxonomy" id="330485"/>
    <lineage>
        <taxon>Eukaryota</taxon>
        <taxon>Viridiplantae</taxon>
        <taxon>Chlorophyta</taxon>
        <taxon>core chlorophytes</taxon>
        <taxon>Chlorophyceae</taxon>
        <taxon>CS clade</taxon>
        <taxon>Chlamydomonadales</taxon>
        <taxon>Volvocaceae</taxon>
        <taxon>Pleodorina</taxon>
    </lineage>
</organism>
<dbReference type="InterPro" id="IPR002491">
    <property type="entry name" value="ABC_transptr_periplasmic_BD"/>
</dbReference>
<dbReference type="Gene3D" id="1.10.10.60">
    <property type="entry name" value="Homeodomain-like"/>
    <property type="match status" value="1"/>
</dbReference>
<name>A0A9W6FA84_9CHLO</name>